<keyword evidence="3" id="KW-1185">Reference proteome</keyword>
<gene>
    <name evidence="2" type="ORF">DHW03_11750</name>
</gene>
<organism evidence="2 3">
    <name type="scientific">Pedobacter yonginense</name>
    <dbReference type="NCBI Taxonomy" id="651869"/>
    <lineage>
        <taxon>Bacteria</taxon>
        <taxon>Pseudomonadati</taxon>
        <taxon>Bacteroidota</taxon>
        <taxon>Sphingobacteriia</taxon>
        <taxon>Sphingobacteriales</taxon>
        <taxon>Sphingobacteriaceae</taxon>
        <taxon>Pedobacter</taxon>
    </lineage>
</organism>
<evidence type="ECO:0000313" key="3">
    <source>
        <dbReference type="Proteomes" id="UP000245379"/>
    </source>
</evidence>
<dbReference type="EMBL" id="QGNZ01000003">
    <property type="protein sequence ID" value="PWS26703.1"/>
    <property type="molecule type" value="Genomic_DNA"/>
</dbReference>
<name>A0A317ELE0_9SPHI</name>
<reference evidence="2 3" key="1">
    <citation type="submission" date="2018-05" db="EMBL/GenBank/DDBJ databases">
        <title>Pedobacter paludis sp. nov., isolated from wetland soil.</title>
        <authorList>
            <person name="Zhang Y."/>
            <person name="Wang G."/>
        </authorList>
    </citation>
    <scope>NUCLEOTIDE SEQUENCE [LARGE SCALE GENOMIC DNA]</scope>
    <source>
        <strain evidence="2 3">KCTC22721</strain>
    </source>
</reference>
<dbReference type="RefSeq" id="WP_109926052.1">
    <property type="nucleotide sequence ID" value="NZ_QGNZ01000003.1"/>
</dbReference>
<dbReference type="Proteomes" id="UP000245379">
    <property type="component" value="Unassembled WGS sequence"/>
</dbReference>
<evidence type="ECO:0000256" key="1">
    <source>
        <dbReference type="SAM" id="Coils"/>
    </source>
</evidence>
<sequence length="141" mass="16316">MDKLSLTLTSSKCELLDNILREFGTEKYIKTDLVSKIFRGNNILASEYLSLLVQLDLIFLIGEVKGYPLPAMIGKQPGVERFMNEGGFMRRFELKKLQEEAGKNLQELQIENIRLRHTVEVQKKQIELLEYTLKQLENKLG</sequence>
<dbReference type="AlphaFoldDB" id="A0A317ELE0"/>
<protein>
    <submittedName>
        <fullName evidence="2">Uncharacterized protein</fullName>
    </submittedName>
</protein>
<accession>A0A317ELE0</accession>
<feature type="coiled-coil region" evidence="1">
    <location>
        <begin position="105"/>
        <end position="139"/>
    </location>
</feature>
<proteinExistence type="predicted"/>
<evidence type="ECO:0000313" key="2">
    <source>
        <dbReference type="EMBL" id="PWS26703.1"/>
    </source>
</evidence>
<keyword evidence="1" id="KW-0175">Coiled coil</keyword>
<dbReference type="OrthoDB" id="759215at2"/>
<comment type="caution">
    <text evidence="2">The sequence shown here is derived from an EMBL/GenBank/DDBJ whole genome shotgun (WGS) entry which is preliminary data.</text>
</comment>